<evidence type="ECO:0000313" key="3">
    <source>
        <dbReference type="EMBL" id="KAI8579637.1"/>
    </source>
</evidence>
<dbReference type="Pfam" id="PF10302">
    <property type="entry name" value="Dsc3_N"/>
    <property type="match status" value="1"/>
</dbReference>
<evidence type="ECO:0000256" key="1">
    <source>
        <dbReference type="SAM" id="MobiDB-lite"/>
    </source>
</evidence>
<feature type="region of interest" description="Disordered" evidence="1">
    <location>
        <begin position="1"/>
        <end position="113"/>
    </location>
</feature>
<protein>
    <recommendedName>
        <fullName evidence="2">DSC E3 ubiquitin ligase complex subunit 3 ubiquitin-like domain-containing protein</fullName>
    </recommendedName>
</protein>
<dbReference type="SUPFAM" id="SSF54236">
    <property type="entry name" value="Ubiquitin-like"/>
    <property type="match status" value="1"/>
</dbReference>
<name>A0AAD5EA42_UMBRA</name>
<feature type="compositionally biased region" description="Basic and acidic residues" evidence="1">
    <location>
        <begin position="92"/>
        <end position="103"/>
    </location>
</feature>
<gene>
    <name evidence="3" type="ORF">K450DRAFT_240768</name>
</gene>
<keyword evidence="4" id="KW-1185">Reference proteome</keyword>
<feature type="compositionally biased region" description="Polar residues" evidence="1">
    <location>
        <begin position="104"/>
        <end position="113"/>
    </location>
</feature>
<evidence type="ECO:0000313" key="4">
    <source>
        <dbReference type="Proteomes" id="UP001206595"/>
    </source>
</evidence>
<proteinExistence type="predicted"/>
<dbReference type="EMBL" id="MU620918">
    <property type="protein sequence ID" value="KAI8579637.1"/>
    <property type="molecule type" value="Genomic_DNA"/>
</dbReference>
<comment type="caution">
    <text evidence="3">The sequence shown here is derived from an EMBL/GenBank/DDBJ whole genome shotgun (WGS) entry which is preliminary data.</text>
</comment>
<reference evidence="3" key="2">
    <citation type="journal article" date="2022" name="Proc. Natl. Acad. Sci. U.S.A.">
        <title>Diploid-dominant life cycles characterize the early evolution of Fungi.</title>
        <authorList>
            <person name="Amses K.R."/>
            <person name="Simmons D.R."/>
            <person name="Longcore J.E."/>
            <person name="Mondo S.J."/>
            <person name="Seto K."/>
            <person name="Jeronimo G.H."/>
            <person name="Bonds A.E."/>
            <person name="Quandt C.A."/>
            <person name="Davis W.J."/>
            <person name="Chang Y."/>
            <person name="Federici B.A."/>
            <person name="Kuo A."/>
            <person name="LaButti K."/>
            <person name="Pangilinan J."/>
            <person name="Andreopoulos W."/>
            <person name="Tritt A."/>
            <person name="Riley R."/>
            <person name="Hundley H."/>
            <person name="Johnson J."/>
            <person name="Lipzen A."/>
            <person name="Barry K."/>
            <person name="Lang B.F."/>
            <person name="Cuomo C.A."/>
            <person name="Buchler N.E."/>
            <person name="Grigoriev I.V."/>
            <person name="Spatafora J.W."/>
            <person name="Stajich J.E."/>
            <person name="James T.Y."/>
        </authorList>
    </citation>
    <scope>NUCLEOTIDE SEQUENCE</scope>
    <source>
        <strain evidence="3">AG</strain>
    </source>
</reference>
<evidence type="ECO:0000259" key="2">
    <source>
        <dbReference type="Pfam" id="PF10302"/>
    </source>
</evidence>
<accession>A0AAD5EA42</accession>
<dbReference type="InterPro" id="IPR029071">
    <property type="entry name" value="Ubiquitin-like_domsf"/>
</dbReference>
<dbReference type="GeneID" id="75914331"/>
<dbReference type="CDD" id="cd17039">
    <property type="entry name" value="Ubl_ubiquitin_like"/>
    <property type="match status" value="1"/>
</dbReference>
<feature type="compositionally biased region" description="Low complexity" evidence="1">
    <location>
        <begin position="43"/>
        <end position="55"/>
    </location>
</feature>
<feature type="compositionally biased region" description="Polar residues" evidence="1">
    <location>
        <begin position="18"/>
        <end position="28"/>
    </location>
</feature>
<dbReference type="InterPro" id="IPR019413">
    <property type="entry name" value="Dsc3_ub-like_dom"/>
</dbReference>
<dbReference type="AlphaFoldDB" id="A0AAD5EA42"/>
<organism evidence="3 4">
    <name type="scientific">Umbelopsis ramanniana AG</name>
    <dbReference type="NCBI Taxonomy" id="1314678"/>
    <lineage>
        <taxon>Eukaryota</taxon>
        <taxon>Fungi</taxon>
        <taxon>Fungi incertae sedis</taxon>
        <taxon>Mucoromycota</taxon>
        <taxon>Mucoromycotina</taxon>
        <taxon>Umbelopsidomycetes</taxon>
        <taxon>Umbelopsidales</taxon>
        <taxon>Umbelopsidaceae</taxon>
        <taxon>Umbelopsis</taxon>
    </lineage>
</organism>
<dbReference type="Proteomes" id="UP001206595">
    <property type="component" value="Unassembled WGS sequence"/>
</dbReference>
<dbReference type="RefSeq" id="XP_051444641.1">
    <property type="nucleotide sequence ID" value="XM_051588986.1"/>
</dbReference>
<reference evidence="3" key="1">
    <citation type="submission" date="2021-06" db="EMBL/GenBank/DDBJ databases">
        <authorList>
            <consortium name="DOE Joint Genome Institute"/>
            <person name="Mondo S.J."/>
            <person name="Amses K.R."/>
            <person name="Simmons D.R."/>
            <person name="Longcore J.E."/>
            <person name="Seto K."/>
            <person name="Alves G.H."/>
            <person name="Bonds A.E."/>
            <person name="Quandt C.A."/>
            <person name="Davis W.J."/>
            <person name="Chang Y."/>
            <person name="Letcher P.M."/>
            <person name="Powell M.J."/>
            <person name="Kuo A."/>
            <person name="Labutti K."/>
            <person name="Pangilinan J."/>
            <person name="Andreopoulos W."/>
            <person name="Tritt A."/>
            <person name="Riley R."/>
            <person name="Hundley H."/>
            <person name="Johnson J."/>
            <person name="Lipzen A."/>
            <person name="Barry K."/>
            <person name="Berbee M.L."/>
            <person name="Buchler N.E."/>
            <person name="Grigoriev I.V."/>
            <person name="Spatafora J.W."/>
            <person name="Stajich J.E."/>
            <person name="James T.Y."/>
        </authorList>
    </citation>
    <scope>NUCLEOTIDE SEQUENCE</scope>
    <source>
        <strain evidence="3">AG</strain>
    </source>
</reference>
<dbReference type="Gene3D" id="3.10.20.90">
    <property type="entry name" value="Phosphatidylinositol 3-kinase Catalytic Subunit, Chain A, domain 1"/>
    <property type="match status" value="1"/>
</dbReference>
<feature type="domain" description="DSC E3 ubiquitin ligase complex subunit 3 ubiquitin-like" evidence="2">
    <location>
        <begin position="117"/>
        <end position="178"/>
    </location>
</feature>
<sequence>MGCCSSRQVQDEVDMAHTASQPQPTYHETYQEPAGARIQPHDPMTVPAAATPAVPEYSAHPPSIITRDEKPSSSPPPFGSTSGVALLSSPIQDDKPQLDEKSTETPQSVGETTDTPIIVRLSIARDVKIRIPSSSPYITVSQLRTRLYDHHDLNISSSTHTIRFIYLGKVLKDTTTIQPIQPDSKCKNSADTVFVNDGGIVQALLSRSS</sequence>